<name>A0A1H3Y2P5_9EURY</name>
<dbReference type="EMBL" id="FNQT01000002">
    <property type="protein sequence ID" value="SEA05843.1"/>
    <property type="molecule type" value="Genomic_DNA"/>
</dbReference>
<gene>
    <name evidence="1" type="ORF">SAMN04488065_1625</name>
</gene>
<evidence type="ECO:0000313" key="1">
    <source>
        <dbReference type="EMBL" id="SEA05843.1"/>
    </source>
</evidence>
<dbReference type="AlphaFoldDB" id="A0A1H3Y2P5"/>
<dbReference type="RefSeq" id="WP_092633753.1">
    <property type="nucleotide sequence ID" value="NZ_FNQT01000002.1"/>
</dbReference>
<dbReference type="OrthoDB" id="375492at2157"/>
<dbReference type="Proteomes" id="UP000236755">
    <property type="component" value="Unassembled WGS sequence"/>
</dbReference>
<protein>
    <submittedName>
        <fullName evidence="1">Uncharacterized protein</fullName>
    </submittedName>
</protein>
<evidence type="ECO:0000313" key="2">
    <source>
        <dbReference type="Proteomes" id="UP000236755"/>
    </source>
</evidence>
<sequence>MTITAEQYATELRDAIDRQRYATLVASVGDQLNGRKDRFDKSDIIERCLEVYSDGRLKWVDDVKRDFVDTERGVDVEFKYETDMLYTKVRGDPRDPNPRLINNLGEKNEIDPDELADFFVLGQQDAMGVISKPTIFSDETKSELEFDADVVKGDFYFDEIEIAFSPDDIGAIQTREINYKERKMEMQMRLIESIGAEVND</sequence>
<accession>A0A1H3Y2P5</accession>
<reference evidence="1 2" key="1">
    <citation type="submission" date="2016-10" db="EMBL/GenBank/DDBJ databases">
        <authorList>
            <person name="de Groot N.N."/>
        </authorList>
    </citation>
    <scope>NUCLEOTIDE SEQUENCE [LARGE SCALE GENOMIC DNA]</scope>
    <source>
        <strain evidence="1 2">CGMCC 1.8712</strain>
    </source>
</reference>
<keyword evidence="2" id="KW-1185">Reference proteome</keyword>
<dbReference type="STRING" id="555874.SAMN04488065_1625"/>
<organism evidence="1 2">
    <name type="scientific">Haloplanus vescus</name>
    <dbReference type="NCBI Taxonomy" id="555874"/>
    <lineage>
        <taxon>Archaea</taxon>
        <taxon>Methanobacteriati</taxon>
        <taxon>Methanobacteriota</taxon>
        <taxon>Stenosarchaea group</taxon>
        <taxon>Halobacteria</taxon>
        <taxon>Halobacteriales</taxon>
        <taxon>Haloferacaceae</taxon>
        <taxon>Haloplanus</taxon>
    </lineage>
</organism>
<proteinExistence type="predicted"/>